<dbReference type="CDD" id="cd17470">
    <property type="entry name" value="T3SS_Flik_C"/>
    <property type="match status" value="1"/>
</dbReference>
<evidence type="ECO:0000313" key="4">
    <source>
        <dbReference type="Proteomes" id="UP000241010"/>
    </source>
</evidence>
<protein>
    <recommendedName>
        <fullName evidence="2">Flagellar hook-length control protein-like C-terminal domain-containing protein</fullName>
    </recommendedName>
</protein>
<dbReference type="InterPro" id="IPR038610">
    <property type="entry name" value="FliK-like_C_sf"/>
</dbReference>
<feature type="region of interest" description="Disordered" evidence="1">
    <location>
        <begin position="99"/>
        <end position="155"/>
    </location>
</feature>
<accession>A0A2T4JYF8</accession>
<name>A0A2T4JYF8_9RHOB</name>
<evidence type="ECO:0000259" key="2">
    <source>
        <dbReference type="Pfam" id="PF02120"/>
    </source>
</evidence>
<comment type="caution">
    <text evidence="3">The sequence shown here is derived from an EMBL/GenBank/DDBJ whole genome shotgun (WGS) entry which is preliminary data.</text>
</comment>
<feature type="region of interest" description="Disordered" evidence="1">
    <location>
        <begin position="1"/>
        <end position="31"/>
    </location>
</feature>
<dbReference type="RefSeq" id="WP_107662733.1">
    <property type="nucleotide sequence ID" value="NZ_PZKG01000012.1"/>
</dbReference>
<reference evidence="3 4" key="1">
    <citation type="submission" date="2018-03" db="EMBL/GenBank/DDBJ databases">
        <title>Cereibacter changlensis.</title>
        <authorList>
            <person name="Meyer T.E."/>
            <person name="Miller S."/>
            <person name="Lodha T."/>
            <person name="Gandham S."/>
            <person name="Chintalapati S."/>
            <person name="Chintalapati V.R."/>
        </authorList>
    </citation>
    <scope>NUCLEOTIDE SEQUENCE [LARGE SCALE GENOMIC DNA]</scope>
    <source>
        <strain evidence="3 4">JA139</strain>
    </source>
</reference>
<dbReference type="InterPro" id="IPR021136">
    <property type="entry name" value="Flagellar_hook_control-like_C"/>
</dbReference>
<sequence length="155" mass="16102">MPLPVPRDMTGPTRSGPADQSAPPRPLPPEVAPALVDLAKGSGGGVEVALSPAELGSVTLRMEQEGAGLRVTVSADRPDTLDLLRRNADQLQQELKTAGFAGSSFSFTDRGGSADPGAQRQPAAPPPERERLFAAPFSRTTPSLPPQGGGLDLRM</sequence>
<evidence type="ECO:0000256" key="1">
    <source>
        <dbReference type="SAM" id="MobiDB-lite"/>
    </source>
</evidence>
<proteinExistence type="predicted"/>
<evidence type="ECO:0000313" key="3">
    <source>
        <dbReference type="EMBL" id="PTE22962.1"/>
    </source>
</evidence>
<keyword evidence="4" id="KW-1185">Reference proteome</keyword>
<dbReference type="EMBL" id="PZKG01000012">
    <property type="protein sequence ID" value="PTE22962.1"/>
    <property type="molecule type" value="Genomic_DNA"/>
</dbReference>
<feature type="domain" description="Flagellar hook-length control protein-like C-terminal" evidence="2">
    <location>
        <begin position="45"/>
        <end position="113"/>
    </location>
</feature>
<dbReference type="Pfam" id="PF02120">
    <property type="entry name" value="Flg_hook"/>
    <property type="match status" value="1"/>
</dbReference>
<dbReference type="AlphaFoldDB" id="A0A2T4JYF8"/>
<organism evidence="3 4">
    <name type="scientific">Cereibacter changlensis JA139</name>
    <dbReference type="NCBI Taxonomy" id="1188249"/>
    <lineage>
        <taxon>Bacteria</taxon>
        <taxon>Pseudomonadati</taxon>
        <taxon>Pseudomonadota</taxon>
        <taxon>Alphaproteobacteria</taxon>
        <taxon>Rhodobacterales</taxon>
        <taxon>Paracoccaceae</taxon>
        <taxon>Cereibacter</taxon>
    </lineage>
</organism>
<gene>
    <name evidence="3" type="ORF">C5F48_04620</name>
</gene>
<dbReference type="Proteomes" id="UP000241010">
    <property type="component" value="Unassembled WGS sequence"/>
</dbReference>
<dbReference type="Gene3D" id="3.30.750.140">
    <property type="match status" value="1"/>
</dbReference>